<accession>A0AAE1AFC5</accession>
<dbReference type="GO" id="GO:0008021">
    <property type="term" value="C:synaptic vesicle"/>
    <property type="evidence" value="ECO:0007669"/>
    <property type="project" value="UniProtKB-SubCell"/>
</dbReference>
<proteinExistence type="inferred from homology"/>
<evidence type="ECO:0000256" key="4">
    <source>
        <dbReference type="ARBA" id="ARBA00022692"/>
    </source>
</evidence>
<sequence length="270" mass="30317">MEKSNTPLMSDTTGMRSFDHRQFVWSRSACKDQVGSAHGLNWTFQSKGLLDISEHPGIVGQNKADGRWFPRQTVMAEKRNLVEGQLDFTTVPSERNSLKDRIMSVSLSNTSAREWFSRTRESVKPWADFLNTKRMGVPKNLAPLPKRVVKNVEHFQGNYLFVFMGLVIFCILTSPMLLVAIAACLGACYLISIKNQDRKITILGRELSLVQQYAAIGIASFPLFWLAGAGSAVFWVIGASFFVIMLHASVYRTQEELEGFDVELDAVETI</sequence>
<organism evidence="8 9">
    <name type="scientific">Elysia crispata</name>
    <name type="common">lettuce slug</name>
    <dbReference type="NCBI Taxonomy" id="231223"/>
    <lineage>
        <taxon>Eukaryota</taxon>
        <taxon>Metazoa</taxon>
        <taxon>Spiralia</taxon>
        <taxon>Lophotrochozoa</taxon>
        <taxon>Mollusca</taxon>
        <taxon>Gastropoda</taxon>
        <taxon>Heterobranchia</taxon>
        <taxon>Euthyneura</taxon>
        <taxon>Panpulmonata</taxon>
        <taxon>Sacoglossa</taxon>
        <taxon>Placobranchoidea</taxon>
        <taxon>Plakobranchidae</taxon>
        <taxon>Elysia</taxon>
    </lineage>
</organism>
<dbReference type="InterPro" id="IPR004895">
    <property type="entry name" value="Prenylated_rab_accept_PRA1"/>
</dbReference>
<protein>
    <recommendedName>
        <fullName evidence="7">PRA1 family protein</fullName>
    </recommendedName>
</protein>
<dbReference type="GO" id="GO:0016020">
    <property type="term" value="C:membrane"/>
    <property type="evidence" value="ECO:0007669"/>
    <property type="project" value="UniProtKB-SubCell"/>
</dbReference>
<dbReference type="GO" id="GO:0005794">
    <property type="term" value="C:Golgi apparatus"/>
    <property type="evidence" value="ECO:0007669"/>
    <property type="project" value="TreeGrafter"/>
</dbReference>
<comment type="similarity">
    <text evidence="3 7">Belongs to the PRA1 family.</text>
</comment>
<keyword evidence="9" id="KW-1185">Reference proteome</keyword>
<dbReference type="AlphaFoldDB" id="A0AAE1AFC5"/>
<name>A0AAE1AFC5_9GAST</name>
<evidence type="ECO:0000256" key="2">
    <source>
        <dbReference type="ARBA" id="ARBA00004234"/>
    </source>
</evidence>
<evidence type="ECO:0000256" key="3">
    <source>
        <dbReference type="ARBA" id="ARBA00006483"/>
    </source>
</evidence>
<keyword evidence="6 7" id="KW-0472">Membrane</keyword>
<evidence type="ECO:0000313" key="8">
    <source>
        <dbReference type="EMBL" id="KAK3786026.1"/>
    </source>
</evidence>
<evidence type="ECO:0000256" key="1">
    <source>
        <dbReference type="ARBA" id="ARBA00004141"/>
    </source>
</evidence>
<feature type="transmembrane region" description="Helical" evidence="7">
    <location>
        <begin position="159"/>
        <end position="192"/>
    </location>
</feature>
<evidence type="ECO:0000313" key="9">
    <source>
        <dbReference type="Proteomes" id="UP001283361"/>
    </source>
</evidence>
<dbReference type="Proteomes" id="UP001283361">
    <property type="component" value="Unassembled WGS sequence"/>
</dbReference>
<evidence type="ECO:0000256" key="6">
    <source>
        <dbReference type="ARBA" id="ARBA00023136"/>
    </source>
</evidence>
<dbReference type="PANTHER" id="PTHR19317:SF0">
    <property type="entry name" value="PRENYLATED RAB ACCEPTOR PROTEIN 1"/>
    <property type="match status" value="1"/>
</dbReference>
<dbReference type="EMBL" id="JAWDGP010002021">
    <property type="protein sequence ID" value="KAK3786026.1"/>
    <property type="molecule type" value="Genomic_DNA"/>
</dbReference>
<comment type="subcellular location">
    <subcellularLocation>
        <location evidence="2">Cytoplasmic vesicle</location>
        <location evidence="2">Secretory vesicle</location>
        <location evidence="2">Synaptic vesicle</location>
    </subcellularLocation>
    <subcellularLocation>
        <location evidence="1 7">Membrane</location>
        <topology evidence="1 7">Multi-pass membrane protein</topology>
    </subcellularLocation>
</comment>
<evidence type="ECO:0000256" key="5">
    <source>
        <dbReference type="ARBA" id="ARBA00022989"/>
    </source>
</evidence>
<dbReference type="PANTHER" id="PTHR19317">
    <property type="entry name" value="PRENYLATED RAB ACCEPTOR 1-RELATED"/>
    <property type="match status" value="1"/>
</dbReference>
<evidence type="ECO:0000256" key="7">
    <source>
        <dbReference type="RuleBase" id="RU363107"/>
    </source>
</evidence>
<feature type="transmembrane region" description="Helical" evidence="7">
    <location>
        <begin position="213"/>
        <end position="246"/>
    </location>
</feature>
<dbReference type="Pfam" id="PF03208">
    <property type="entry name" value="PRA1"/>
    <property type="match status" value="1"/>
</dbReference>
<keyword evidence="5 7" id="KW-1133">Transmembrane helix</keyword>
<keyword evidence="4 7" id="KW-0812">Transmembrane</keyword>
<gene>
    <name evidence="8" type="ORF">RRG08_023448</name>
</gene>
<comment type="caution">
    <text evidence="8">The sequence shown here is derived from an EMBL/GenBank/DDBJ whole genome shotgun (WGS) entry which is preliminary data.</text>
</comment>
<reference evidence="8" key="1">
    <citation type="journal article" date="2023" name="G3 (Bethesda)">
        <title>A reference genome for the long-term kleptoplast-retaining sea slug Elysia crispata morphotype clarki.</title>
        <authorList>
            <person name="Eastman K.E."/>
            <person name="Pendleton A.L."/>
            <person name="Shaikh M.A."/>
            <person name="Suttiyut T."/>
            <person name="Ogas R."/>
            <person name="Tomko P."/>
            <person name="Gavelis G."/>
            <person name="Widhalm J.R."/>
            <person name="Wisecaver J.H."/>
        </authorList>
    </citation>
    <scope>NUCLEOTIDE SEQUENCE</scope>
    <source>
        <strain evidence="8">ECLA1</strain>
    </source>
</reference>